<evidence type="ECO:0000259" key="2">
    <source>
        <dbReference type="Pfam" id="PF13843"/>
    </source>
</evidence>
<dbReference type="Pfam" id="PF13843">
    <property type="entry name" value="DDE_Tnp_1_7"/>
    <property type="match status" value="1"/>
</dbReference>
<feature type="compositionally biased region" description="Acidic residues" evidence="1">
    <location>
        <begin position="81"/>
        <end position="93"/>
    </location>
</feature>
<proteinExistence type="predicted"/>
<evidence type="ECO:0000256" key="1">
    <source>
        <dbReference type="SAM" id="MobiDB-lite"/>
    </source>
</evidence>
<feature type="region of interest" description="Disordered" evidence="1">
    <location>
        <begin position="68"/>
        <end position="119"/>
    </location>
</feature>
<dbReference type="Proteomes" id="UP000735302">
    <property type="component" value="Unassembled WGS sequence"/>
</dbReference>
<protein>
    <submittedName>
        <fullName evidence="3">PiggyBac transposable element-derived protein 4-like</fullName>
    </submittedName>
</protein>
<dbReference type="AlphaFoldDB" id="A0AAV4AG62"/>
<dbReference type="InterPro" id="IPR029526">
    <property type="entry name" value="PGBD"/>
</dbReference>
<comment type="caution">
    <text evidence="3">The sequence shown here is derived from an EMBL/GenBank/DDBJ whole genome shotgun (WGS) entry which is preliminary data.</text>
</comment>
<dbReference type="PANTHER" id="PTHR46599">
    <property type="entry name" value="PIGGYBAC TRANSPOSABLE ELEMENT-DERIVED PROTEIN 4"/>
    <property type="match status" value="1"/>
</dbReference>
<evidence type="ECO:0000313" key="3">
    <source>
        <dbReference type="EMBL" id="GFO07296.1"/>
    </source>
</evidence>
<keyword evidence="4" id="KW-1185">Reference proteome</keyword>
<dbReference type="EMBL" id="BLXT01003854">
    <property type="protein sequence ID" value="GFO07296.1"/>
    <property type="molecule type" value="Genomic_DNA"/>
</dbReference>
<accession>A0AAV4AG62</accession>
<organism evidence="3 4">
    <name type="scientific">Plakobranchus ocellatus</name>
    <dbReference type="NCBI Taxonomy" id="259542"/>
    <lineage>
        <taxon>Eukaryota</taxon>
        <taxon>Metazoa</taxon>
        <taxon>Spiralia</taxon>
        <taxon>Lophotrochozoa</taxon>
        <taxon>Mollusca</taxon>
        <taxon>Gastropoda</taxon>
        <taxon>Heterobranchia</taxon>
        <taxon>Euthyneura</taxon>
        <taxon>Panpulmonata</taxon>
        <taxon>Sacoglossa</taxon>
        <taxon>Placobranchoidea</taxon>
        <taxon>Plakobranchidae</taxon>
        <taxon>Plakobranchus</taxon>
    </lineage>
</organism>
<reference evidence="3 4" key="1">
    <citation type="journal article" date="2021" name="Elife">
        <title>Chloroplast acquisition without the gene transfer in kleptoplastic sea slugs, Plakobranchus ocellatus.</title>
        <authorList>
            <person name="Maeda T."/>
            <person name="Takahashi S."/>
            <person name="Yoshida T."/>
            <person name="Shimamura S."/>
            <person name="Takaki Y."/>
            <person name="Nagai Y."/>
            <person name="Toyoda A."/>
            <person name="Suzuki Y."/>
            <person name="Arimoto A."/>
            <person name="Ishii H."/>
            <person name="Satoh N."/>
            <person name="Nishiyama T."/>
            <person name="Hasebe M."/>
            <person name="Maruyama T."/>
            <person name="Minagawa J."/>
            <person name="Obokata J."/>
            <person name="Shigenobu S."/>
        </authorList>
    </citation>
    <scope>NUCLEOTIDE SEQUENCE [LARGE SCALE GENOMIC DNA]</scope>
</reference>
<gene>
    <name evidence="3" type="ORF">PoB_003380100</name>
</gene>
<evidence type="ECO:0000313" key="4">
    <source>
        <dbReference type="Proteomes" id="UP000735302"/>
    </source>
</evidence>
<feature type="domain" description="PiggyBac transposable element-derived protein" evidence="2">
    <location>
        <begin position="122"/>
        <end position="295"/>
    </location>
</feature>
<sequence length="295" mass="33961">MESSEYPSTSAPVQPVLPTVQVFLDLSDPSTLRQLTNISEEQGVVAELFGNQDSDIEDIEEPVPIRNNSVLPVHRDRLTPEDDSDEEHEEETVEEGRRGVTTPEELHFTGNSGVTEQPEDLSPLGFLKLMIDDDMIENIVQETNHYAAESLRGEALTPKSRFKKWVDVTIQEMWTFFGLIIAMGLVINDIEEYWSSHPLYDLPFFRSIMRRDRFLLILSFLHLADNKEQPPRESENFDPIFKIRKFVTKLQENFKRAYIPGARVAIDEAMMAWRGPLAFRVYNPDKPSKFGIKIF</sequence>
<name>A0AAV4AG62_9GAST</name>
<dbReference type="PANTHER" id="PTHR46599:SF3">
    <property type="entry name" value="PIGGYBAC TRANSPOSABLE ELEMENT-DERIVED PROTEIN 4"/>
    <property type="match status" value="1"/>
</dbReference>